<proteinExistence type="predicted"/>
<organism evidence="2 3">
    <name type="scientific">Steinernema carpocapsae</name>
    <name type="common">Entomopathogenic nematode</name>
    <dbReference type="NCBI Taxonomy" id="34508"/>
    <lineage>
        <taxon>Eukaryota</taxon>
        <taxon>Metazoa</taxon>
        <taxon>Ecdysozoa</taxon>
        <taxon>Nematoda</taxon>
        <taxon>Chromadorea</taxon>
        <taxon>Rhabditida</taxon>
        <taxon>Tylenchina</taxon>
        <taxon>Panagrolaimomorpha</taxon>
        <taxon>Strongyloidoidea</taxon>
        <taxon>Steinernematidae</taxon>
        <taxon>Steinernema</taxon>
    </lineage>
</organism>
<evidence type="ECO:0000313" key="2">
    <source>
        <dbReference type="EMBL" id="TKR73356.1"/>
    </source>
</evidence>
<reference evidence="2 3" key="2">
    <citation type="journal article" date="2019" name="G3 (Bethesda)">
        <title>Hybrid Assembly of the Genome of the Entomopathogenic Nematode Steinernema carpocapsae Identifies the X-Chromosome.</title>
        <authorList>
            <person name="Serra L."/>
            <person name="Macchietto M."/>
            <person name="Macias-Munoz A."/>
            <person name="McGill C.J."/>
            <person name="Rodriguez I.M."/>
            <person name="Rodriguez B."/>
            <person name="Murad R."/>
            <person name="Mortazavi A."/>
        </authorList>
    </citation>
    <scope>NUCLEOTIDE SEQUENCE [LARGE SCALE GENOMIC DNA]</scope>
    <source>
        <strain evidence="2 3">ALL</strain>
    </source>
</reference>
<dbReference type="Proteomes" id="UP000298663">
    <property type="component" value="Unassembled WGS sequence"/>
</dbReference>
<feature type="transmembrane region" description="Helical" evidence="1">
    <location>
        <begin position="6"/>
        <end position="22"/>
    </location>
</feature>
<comment type="caution">
    <text evidence="2">The sequence shown here is derived from an EMBL/GenBank/DDBJ whole genome shotgun (WGS) entry which is preliminary data.</text>
</comment>
<reference evidence="2 3" key="1">
    <citation type="journal article" date="2015" name="Genome Biol.">
        <title>Comparative genomics of Steinernema reveals deeply conserved gene regulatory networks.</title>
        <authorList>
            <person name="Dillman A.R."/>
            <person name="Macchietto M."/>
            <person name="Porter C.F."/>
            <person name="Rogers A."/>
            <person name="Williams B."/>
            <person name="Antoshechkin I."/>
            <person name="Lee M.M."/>
            <person name="Goodwin Z."/>
            <person name="Lu X."/>
            <person name="Lewis E.E."/>
            <person name="Goodrich-Blair H."/>
            <person name="Stock S.P."/>
            <person name="Adams B.J."/>
            <person name="Sternberg P.W."/>
            <person name="Mortazavi A."/>
        </authorList>
    </citation>
    <scope>NUCLEOTIDE SEQUENCE [LARGE SCALE GENOMIC DNA]</scope>
    <source>
        <strain evidence="2 3">ALL</strain>
    </source>
</reference>
<dbReference type="AlphaFoldDB" id="A0A4U5MU88"/>
<keyword evidence="1" id="KW-0472">Membrane</keyword>
<evidence type="ECO:0000256" key="1">
    <source>
        <dbReference type="SAM" id="Phobius"/>
    </source>
</evidence>
<name>A0A4U5MU88_STECR</name>
<keyword evidence="3" id="KW-1185">Reference proteome</keyword>
<accession>A0A4U5MU88</accession>
<keyword evidence="1" id="KW-1133">Transmembrane helix</keyword>
<keyword evidence="1" id="KW-0812">Transmembrane</keyword>
<protein>
    <submittedName>
        <fullName evidence="2">Uncharacterized protein</fullName>
    </submittedName>
</protein>
<feature type="transmembrane region" description="Helical" evidence="1">
    <location>
        <begin position="34"/>
        <end position="54"/>
    </location>
</feature>
<sequence>MILHFVIIRVQYLIICGAVLDIKAHRNTVRSLSAMDSIVFFLLCLATVSFAWVFPHEKCGPHAEYLTCGTCDRLVRIRFLFLKIVNLARRLLLRQAFCLPQRRVHHPHRLSPVQEERHGSCSEASKVRPSCHLFGNRNL</sequence>
<gene>
    <name evidence="2" type="ORF">L596_020673</name>
</gene>
<dbReference type="EMBL" id="AZBU02000006">
    <property type="protein sequence ID" value="TKR73356.1"/>
    <property type="molecule type" value="Genomic_DNA"/>
</dbReference>
<evidence type="ECO:0000313" key="3">
    <source>
        <dbReference type="Proteomes" id="UP000298663"/>
    </source>
</evidence>